<gene>
    <name evidence="2" type="ORF">EI545_03950</name>
</gene>
<protein>
    <submittedName>
        <fullName evidence="2">Methyltransferase domain-containing protein</fullName>
    </submittedName>
</protein>
<evidence type="ECO:0000259" key="1">
    <source>
        <dbReference type="Pfam" id="PF08241"/>
    </source>
</evidence>
<dbReference type="Proteomes" id="UP000282002">
    <property type="component" value="Chromosome"/>
</dbReference>
<proteinExistence type="predicted"/>
<keyword evidence="2" id="KW-0489">Methyltransferase</keyword>
<dbReference type="GO" id="GO:0032259">
    <property type="term" value="P:methylation"/>
    <property type="evidence" value="ECO:0007669"/>
    <property type="project" value="UniProtKB-KW"/>
</dbReference>
<keyword evidence="2" id="KW-0808">Transferase</keyword>
<dbReference type="InterPro" id="IPR013216">
    <property type="entry name" value="Methyltransf_11"/>
</dbReference>
<dbReference type="InterPro" id="IPR052356">
    <property type="entry name" value="Thiol_S-MT"/>
</dbReference>
<accession>A0A3S8U375</accession>
<dbReference type="Gene3D" id="3.40.50.150">
    <property type="entry name" value="Vaccinia Virus protein VP39"/>
    <property type="match status" value="1"/>
</dbReference>
<organism evidence="2 3">
    <name type="scientific">Tabrizicola piscis</name>
    <dbReference type="NCBI Taxonomy" id="2494374"/>
    <lineage>
        <taxon>Bacteria</taxon>
        <taxon>Pseudomonadati</taxon>
        <taxon>Pseudomonadota</taxon>
        <taxon>Alphaproteobacteria</taxon>
        <taxon>Rhodobacterales</taxon>
        <taxon>Paracoccaceae</taxon>
        <taxon>Tabrizicola</taxon>
    </lineage>
</organism>
<name>A0A3S8U375_9RHOB</name>
<dbReference type="GO" id="GO:0008757">
    <property type="term" value="F:S-adenosylmethionine-dependent methyltransferase activity"/>
    <property type="evidence" value="ECO:0007669"/>
    <property type="project" value="InterPro"/>
</dbReference>
<dbReference type="PANTHER" id="PTHR45036">
    <property type="entry name" value="METHYLTRANSFERASE LIKE 7B"/>
    <property type="match status" value="1"/>
</dbReference>
<dbReference type="Pfam" id="PF08241">
    <property type="entry name" value="Methyltransf_11"/>
    <property type="match status" value="1"/>
</dbReference>
<dbReference type="EMBL" id="CP034328">
    <property type="protein sequence ID" value="AZL58063.1"/>
    <property type="molecule type" value="Genomic_DNA"/>
</dbReference>
<keyword evidence="3" id="KW-1185">Reference proteome</keyword>
<dbReference type="InterPro" id="IPR029063">
    <property type="entry name" value="SAM-dependent_MTases_sf"/>
</dbReference>
<evidence type="ECO:0000313" key="2">
    <source>
        <dbReference type="EMBL" id="AZL58063.1"/>
    </source>
</evidence>
<reference evidence="2 3" key="1">
    <citation type="submission" date="2018-12" db="EMBL/GenBank/DDBJ databases">
        <title>Complete genome sequencing of Tabrizicola sp. K13M18.</title>
        <authorList>
            <person name="Bae J.-W."/>
        </authorList>
    </citation>
    <scope>NUCLEOTIDE SEQUENCE [LARGE SCALE GENOMIC DNA]</scope>
    <source>
        <strain evidence="2 3">K13M18</strain>
    </source>
</reference>
<dbReference type="SUPFAM" id="SSF53335">
    <property type="entry name" value="S-adenosyl-L-methionine-dependent methyltransferases"/>
    <property type="match status" value="1"/>
</dbReference>
<evidence type="ECO:0000313" key="3">
    <source>
        <dbReference type="Proteomes" id="UP000282002"/>
    </source>
</evidence>
<feature type="domain" description="Methyltransferase type 11" evidence="1">
    <location>
        <begin position="44"/>
        <end position="140"/>
    </location>
</feature>
<dbReference type="OrthoDB" id="8153637at2"/>
<sequence>MQVDTIQKTYRRWAPVYDLAFGRITQGGRILAARHVNATGGSVLEVGIGTGLALGYYSPKIQVTGIDVSAEMLRGAEARAAKLGLRNLSGLHQMDARAIDLPDASFDHVAAMHIMSVVPEPERVLDEMVRLCRPGGSVLIANHFAGRVEGWSLAVRMAAPLADFLGWHADFAIDRVLGHPGLMLEESRQVRPFGLMTFLRFRRVD</sequence>
<dbReference type="RefSeq" id="WP_125324264.1">
    <property type="nucleotide sequence ID" value="NZ_CP034328.1"/>
</dbReference>
<dbReference type="CDD" id="cd02440">
    <property type="entry name" value="AdoMet_MTases"/>
    <property type="match status" value="1"/>
</dbReference>
<dbReference type="AlphaFoldDB" id="A0A3S8U375"/>
<dbReference type="KEGG" id="taw:EI545_03950"/>
<dbReference type="PANTHER" id="PTHR45036:SF1">
    <property type="entry name" value="METHYLTRANSFERASE LIKE 7A"/>
    <property type="match status" value="1"/>
</dbReference>